<evidence type="ECO:0000256" key="3">
    <source>
        <dbReference type="SAM" id="MobiDB-lite"/>
    </source>
</evidence>
<keyword evidence="5" id="KW-1185">Reference proteome</keyword>
<dbReference type="GO" id="GO:0016491">
    <property type="term" value="F:oxidoreductase activity"/>
    <property type="evidence" value="ECO:0007669"/>
    <property type="project" value="UniProtKB-KW"/>
</dbReference>
<dbReference type="EMBL" id="JBHLTG010000006">
    <property type="protein sequence ID" value="MFC0680910.1"/>
    <property type="molecule type" value="Genomic_DNA"/>
</dbReference>
<dbReference type="PANTHER" id="PTHR43477:SF1">
    <property type="entry name" value="DIHYDROANTICAPSIN 7-DEHYDROGENASE"/>
    <property type="match status" value="1"/>
</dbReference>
<comment type="similarity">
    <text evidence="1">Belongs to the short-chain dehydrogenases/reductases (SDR) family.</text>
</comment>
<keyword evidence="2 4" id="KW-0560">Oxidoreductase</keyword>
<dbReference type="Proteomes" id="UP001589896">
    <property type="component" value="Unassembled WGS sequence"/>
</dbReference>
<accession>A0ABV6RVA3</accession>
<evidence type="ECO:0000313" key="4">
    <source>
        <dbReference type="EMBL" id="MFC0680910.1"/>
    </source>
</evidence>
<sequence>MSASITHRGEPQLDERVVVITGAAAGIGRATAERHAADGWTVVAVDTDADACAALESELPQLTSVVGDVSDLAVLQAARERAVSIGRLEAWVNNAAVLQGQPMLELDTAHIDAVLAVNVRAVVLGTRLAAEEFVRKGTRGSIVNISSVHARLSFAGSTMYDTSKGAVEALCRVVAAELGDRGIRCNAVAPGSVMTERALEARRLAPQDAEPIPDWMLLSPAEIAEVVAFLTSPASSAINGAVLPADRGLSVTFLGERRRPDDATASPEEEAEGGA</sequence>
<gene>
    <name evidence="4" type="ORF">ACFFGH_24025</name>
</gene>
<proteinExistence type="inferred from homology"/>
<dbReference type="InterPro" id="IPR051122">
    <property type="entry name" value="SDR_DHRS6-like"/>
</dbReference>
<dbReference type="PANTHER" id="PTHR43477">
    <property type="entry name" value="DIHYDROANTICAPSIN 7-DEHYDROGENASE"/>
    <property type="match status" value="1"/>
</dbReference>
<comment type="caution">
    <text evidence="4">The sequence shown here is derived from an EMBL/GenBank/DDBJ whole genome shotgun (WGS) entry which is preliminary data.</text>
</comment>
<dbReference type="RefSeq" id="WP_386673059.1">
    <property type="nucleotide sequence ID" value="NZ_JBHLTG010000006.1"/>
</dbReference>
<reference evidence="4 5" key="1">
    <citation type="submission" date="2024-09" db="EMBL/GenBank/DDBJ databases">
        <authorList>
            <person name="Sun Q."/>
            <person name="Mori K."/>
        </authorList>
    </citation>
    <scope>NUCLEOTIDE SEQUENCE [LARGE SCALE GENOMIC DNA]</scope>
    <source>
        <strain evidence="4 5">KCTC 23076</strain>
    </source>
</reference>
<dbReference type="PRINTS" id="PR00080">
    <property type="entry name" value="SDRFAMILY"/>
</dbReference>
<name>A0ABV6RVA3_9GAMM</name>
<dbReference type="EC" id="1.1.1.-" evidence="4"/>
<dbReference type="InterPro" id="IPR036291">
    <property type="entry name" value="NAD(P)-bd_dom_sf"/>
</dbReference>
<protein>
    <submittedName>
        <fullName evidence="4">SDR family NAD(P)-dependent oxidoreductase</fullName>
        <ecNumber evidence="4">1.1.1.-</ecNumber>
    </submittedName>
</protein>
<dbReference type="Gene3D" id="3.40.50.720">
    <property type="entry name" value="NAD(P)-binding Rossmann-like Domain"/>
    <property type="match status" value="1"/>
</dbReference>
<dbReference type="CDD" id="cd05233">
    <property type="entry name" value="SDR_c"/>
    <property type="match status" value="1"/>
</dbReference>
<evidence type="ECO:0000256" key="2">
    <source>
        <dbReference type="ARBA" id="ARBA00023002"/>
    </source>
</evidence>
<dbReference type="SUPFAM" id="SSF51735">
    <property type="entry name" value="NAD(P)-binding Rossmann-fold domains"/>
    <property type="match status" value="1"/>
</dbReference>
<feature type="region of interest" description="Disordered" evidence="3">
    <location>
        <begin position="254"/>
        <end position="275"/>
    </location>
</feature>
<evidence type="ECO:0000313" key="5">
    <source>
        <dbReference type="Proteomes" id="UP001589896"/>
    </source>
</evidence>
<dbReference type="InterPro" id="IPR002347">
    <property type="entry name" value="SDR_fam"/>
</dbReference>
<organism evidence="4 5">
    <name type="scientific">Lysobacter korlensis</name>
    <dbReference type="NCBI Taxonomy" id="553636"/>
    <lineage>
        <taxon>Bacteria</taxon>
        <taxon>Pseudomonadati</taxon>
        <taxon>Pseudomonadota</taxon>
        <taxon>Gammaproteobacteria</taxon>
        <taxon>Lysobacterales</taxon>
        <taxon>Lysobacteraceae</taxon>
        <taxon>Lysobacter</taxon>
    </lineage>
</organism>
<dbReference type="PRINTS" id="PR00081">
    <property type="entry name" value="GDHRDH"/>
</dbReference>
<dbReference type="Pfam" id="PF13561">
    <property type="entry name" value="adh_short_C2"/>
    <property type="match status" value="1"/>
</dbReference>
<evidence type="ECO:0000256" key="1">
    <source>
        <dbReference type="ARBA" id="ARBA00006484"/>
    </source>
</evidence>